<reference evidence="1" key="1">
    <citation type="submission" date="2017-05" db="UniProtKB">
        <authorList>
            <consortium name="EnsemblMetazoa"/>
        </authorList>
    </citation>
    <scope>IDENTIFICATION</scope>
</reference>
<sequence length="34" mass="3987">HIHVLMLCRKFKLISITFGFESSLRNQAKDNILL</sequence>
<dbReference type="AlphaFoldDB" id="A0A1X7VQU1"/>
<accession>A0A1X7VQU1</accession>
<organism evidence="1">
    <name type="scientific">Amphimedon queenslandica</name>
    <name type="common">Sponge</name>
    <dbReference type="NCBI Taxonomy" id="400682"/>
    <lineage>
        <taxon>Eukaryota</taxon>
        <taxon>Metazoa</taxon>
        <taxon>Porifera</taxon>
        <taxon>Demospongiae</taxon>
        <taxon>Heteroscleromorpha</taxon>
        <taxon>Haplosclerida</taxon>
        <taxon>Niphatidae</taxon>
        <taxon>Amphimedon</taxon>
    </lineage>
</organism>
<evidence type="ECO:0000313" key="1">
    <source>
        <dbReference type="EnsemblMetazoa" id="Aqu2.1.42200_001"/>
    </source>
</evidence>
<dbReference type="InParanoid" id="A0A1X7VQU1"/>
<protein>
    <submittedName>
        <fullName evidence="1">Uncharacterized protein</fullName>
    </submittedName>
</protein>
<proteinExistence type="predicted"/>
<name>A0A1X7VQU1_AMPQE</name>
<dbReference type="EnsemblMetazoa" id="Aqu2.1.42200_001">
    <property type="protein sequence ID" value="Aqu2.1.42200_001"/>
    <property type="gene ID" value="Aqu2.1.42200"/>
</dbReference>